<evidence type="ECO:0000256" key="5">
    <source>
        <dbReference type="ARBA" id="ARBA00022741"/>
    </source>
</evidence>
<reference evidence="14 15" key="1">
    <citation type="submission" date="2019-07" db="EMBL/GenBank/DDBJ databases">
        <title>Genome sequencing for Ferrovibrio sp. K5.</title>
        <authorList>
            <person name="Park S.-J."/>
        </authorList>
    </citation>
    <scope>NUCLEOTIDE SEQUENCE [LARGE SCALE GENOMIC DNA]</scope>
    <source>
        <strain evidence="14 15">K5</strain>
    </source>
</reference>
<dbReference type="Pfam" id="PF02518">
    <property type="entry name" value="HATPase_c"/>
    <property type="match status" value="1"/>
</dbReference>
<evidence type="ECO:0000259" key="12">
    <source>
        <dbReference type="PROSITE" id="PS50112"/>
    </source>
</evidence>
<dbReference type="InterPro" id="IPR001610">
    <property type="entry name" value="PAC"/>
</dbReference>
<proteinExistence type="predicted"/>
<dbReference type="InterPro" id="IPR001789">
    <property type="entry name" value="Sig_transdc_resp-reg_receiver"/>
</dbReference>
<evidence type="ECO:0000256" key="1">
    <source>
        <dbReference type="ARBA" id="ARBA00000085"/>
    </source>
</evidence>
<feature type="domain" description="PAC" evidence="13">
    <location>
        <begin position="88"/>
        <end position="140"/>
    </location>
</feature>
<dbReference type="EC" id="2.7.13.3" evidence="2"/>
<dbReference type="InterPro" id="IPR036890">
    <property type="entry name" value="HATPase_C_sf"/>
</dbReference>
<evidence type="ECO:0000256" key="9">
    <source>
        <dbReference type="PROSITE-ProRule" id="PRU00169"/>
    </source>
</evidence>
<feature type="domain" description="Response regulatory" evidence="11">
    <location>
        <begin position="531"/>
        <end position="640"/>
    </location>
</feature>
<dbReference type="SMART" id="SM00086">
    <property type="entry name" value="PAC"/>
    <property type="match status" value="2"/>
</dbReference>
<dbReference type="RefSeq" id="WP_144067858.1">
    <property type="nucleotide sequence ID" value="NZ_CP041636.1"/>
</dbReference>
<dbReference type="PROSITE" id="PS50110">
    <property type="entry name" value="RESPONSE_REGULATORY"/>
    <property type="match status" value="1"/>
</dbReference>
<dbReference type="CDD" id="cd00130">
    <property type="entry name" value="PAS"/>
    <property type="match status" value="2"/>
</dbReference>
<dbReference type="PRINTS" id="PR00344">
    <property type="entry name" value="BCTRLSENSOR"/>
</dbReference>
<keyword evidence="3 9" id="KW-0597">Phosphoprotein</keyword>
<evidence type="ECO:0000313" key="14">
    <source>
        <dbReference type="EMBL" id="QDO96877.1"/>
    </source>
</evidence>
<keyword evidence="5" id="KW-0547">Nucleotide-binding</keyword>
<evidence type="ECO:0000256" key="7">
    <source>
        <dbReference type="ARBA" id="ARBA00022840"/>
    </source>
</evidence>
<dbReference type="GO" id="GO:0000155">
    <property type="term" value="F:phosphorelay sensor kinase activity"/>
    <property type="evidence" value="ECO:0007669"/>
    <property type="project" value="InterPro"/>
</dbReference>
<dbReference type="InterPro" id="IPR004358">
    <property type="entry name" value="Sig_transdc_His_kin-like_C"/>
</dbReference>
<dbReference type="Gene3D" id="3.30.450.20">
    <property type="entry name" value="PAS domain"/>
    <property type="match status" value="2"/>
</dbReference>
<dbReference type="SUPFAM" id="SSF55874">
    <property type="entry name" value="ATPase domain of HSP90 chaperone/DNA topoisomerase II/histidine kinase"/>
    <property type="match status" value="1"/>
</dbReference>
<feature type="domain" description="PAS" evidence="12">
    <location>
        <begin position="141"/>
        <end position="198"/>
    </location>
</feature>
<dbReference type="CDD" id="cd00082">
    <property type="entry name" value="HisKA"/>
    <property type="match status" value="1"/>
</dbReference>
<keyword evidence="6" id="KW-0418">Kinase</keyword>
<dbReference type="InterPro" id="IPR000014">
    <property type="entry name" value="PAS"/>
</dbReference>
<dbReference type="Pfam" id="PF13426">
    <property type="entry name" value="PAS_9"/>
    <property type="match status" value="1"/>
</dbReference>
<dbReference type="SMART" id="SM00388">
    <property type="entry name" value="HisKA"/>
    <property type="match status" value="1"/>
</dbReference>
<dbReference type="PROSITE" id="PS50109">
    <property type="entry name" value="HIS_KIN"/>
    <property type="match status" value="1"/>
</dbReference>
<dbReference type="PROSITE" id="PS50112">
    <property type="entry name" value="PAS"/>
    <property type="match status" value="2"/>
</dbReference>
<dbReference type="EMBL" id="CP041636">
    <property type="protein sequence ID" value="QDO96877.1"/>
    <property type="molecule type" value="Genomic_DNA"/>
</dbReference>
<dbReference type="Pfam" id="PF00072">
    <property type="entry name" value="Response_reg"/>
    <property type="match status" value="1"/>
</dbReference>
<accession>A0A516GZD4</accession>
<dbReference type="InterPro" id="IPR000700">
    <property type="entry name" value="PAS-assoc_C"/>
</dbReference>
<feature type="domain" description="Histidine kinase" evidence="10">
    <location>
        <begin position="288"/>
        <end position="509"/>
    </location>
</feature>
<keyword evidence="15" id="KW-1185">Reference proteome</keyword>
<dbReference type="InterPro" id="IPR013767">
    <property type="entry name" value="PAS_fold"/>
</dbReference>
<dbReference type="InterPro" id="IPR035965">
    <property type="entry name" value="PAS-like_dom_sf"/>
</dbReference>
<organism evidence="14 15">
    <name type="scientific">Ferrovibrio terrae</name>
    <dbReference type="NCBI Taxonomy" id="2594003"/>
    <lineage>
        <taxon>Bacteria</taxon>
        <taxon>Pseudomonadati</taxon>
        <taxon>Pseudomonadota</taxon>
        <taxon>Alphaproteobacteria</taxon>
        <taxon>Rhodospirillales</taxon>
        <taxon>Rhodospirillaceae</taxon>
        <taxon>Ferrovibrio</taxon>
    </lineage>
</organism>
<dbReference type="Gene3D" id="3.40.50.2300">
    <property type="match status" value="1"/>
</dbReference>
<evidence type="ECO:0000259" key="13">
    <source>
        <dbReference type="PROSITE" id="PS50113"/>
    </source>
</evidence>
<sequence length="641" mass="70292">MTADLPLKTAITDDRRYRLMVDSITDYAIYMLDTTGTVVSWNAGAQRFKGYTADEIIGQHFSRFYTEEDRATHLPQRALKTAETEGRFEAEGWRLRKDGSLFWAHVVIDPIHDDAGGLTGFAKITRDLTARMLAQEELRRSEEQFRRLVLSVTDYAIYMLDPDGRVESWNAGAEKIKGYTADEIIGAHFSRFYTDEDRAQNLPERGLATAALDGRFEKEGWRVRKDGTLFWAHVVIDAIRNEAGMLVGFAKVTRDMTDKVKTQQALERAQQALFQSQKMDAIGQLTGGVAHDFNNLLMAIIGSIELLKKRIPEHPRVTPLLENAMQGARRGAALTQRLLAFARKQDLNLRSIDLPALVRGMTDLLRRTLGPSITIDTQLPETLASIQADANQLELALLNLTMNARDAMPQGGSIVIAAREETVPDGAPAGLLVPGRYVCLSVADSGEGMDEATLKRAAEPFFTTKGIGKGTGLGLSMVHGLAEQSGGRLVLKSETDKGTTAELWLPLAHATAVRNEASPAGAAQSATRPLTVLAVDDDRLVLMNTVAMLEEMGHTVLEATSGPQALEILRQHATVDLLITDEAMPQMTGLQLAKTVRIERPNLPIILATGYAEVPRDAMLPKLSKPFFQEDLARAVAAAVS</sequence>
<name>A0A516GZD4_9PROT</name>
<dbReference type="NCBIfam" id="TIGR00229">
    <property type="entry name" value="sensory_box"/>
    <property type="match status" value="2"/>
</dbReference>
<dbReference type="KEGG" id="fer:FNB15_06115"/>
<dbReference type="Pfam" id="PF00512">
    <property type="entry name" value="HisKA"/>
    <property type="match status" value="1"/>
</dbReference>
<dbReference type="SUPFAM" id="SSF55785">
    <property type="entry name" value="PYP-like sensor domain (PAS domain)"/>
    <property type="match status" value="2"/>
</dbReference>
<evidence type="ECO:0000259" key="11">
    <source>
        <dbReference type="PROSITE" id="PS50110"/>
    </source>
</evidence>
<dbReference type="InterPro" id="IPR003661">
    <property type="entry name" value="HisK_dim/P_dom"/>
</dbReference>
<comment type="catalytic activity">
    <reaction evidence="1">
        <text>ATP + protein L-histidine = ADP + protein N-phospho-L-histidine.</text>
        <dbReference type="EC" id="2.7.13.3"/>
    </reaction>
</comment>
<dbReference type="PANTHER" id="PTHR43065">
    <property type="entry name" value="SENSOR HISTIDINE KINASE"/>
    <property type="match status" value="1"/>
</dbReference>
<evidence type="ECO:0000256" key="6">
    <source>
        <dbReference type="ARBA" id="ARBA00022777"/>
    </source>
</evidence>
<dbReference type="SMART" id="SM00448">
    <property type="entry name" value="REC"/>
    <property type="match status" value="1"/>
</dbReference>
<dbReference type="SUPFAM" id="SSF47384">
    <property type="entry name" value="Homodimeric domain of signal transducing histidine kinase"/>
    <property type="match status" value="1"/>
</dbReference>
<keyword evidence="8" id="KW-0902">Two-component regulatory system</keyword>
<dbReference type="Proteomes" id="UP000317496">
    <property type="component" value="Chromosome"/>
</dbReference>
<evidence type="ECO:0000259" key="10">
    <source>
        <dbReference type="PROSITE" id="PS50109"/>
    </source>
</evidence>
<evidence type="ECO:0000256" key="8">
    <source>
        <dbReference type="ARBA" id="ARBA00023012"/>
    </source>
</evidence>
<feature type="domain" description="PAC" evidence="13">
    <location>
        <begin position="216"/>
        <end position="268"/>
    </location>
</feature>
<feature type="domain" description="PAS" evidence="12">
    <location>
        <begin position="13"/>
        <end position="86"/>
    </location>
</feature>
<evidence type="ECO:0000256" key="2">
    <source>
        <dbReference type="ARBA" id="ARBA00012438"/>
    </source>
</evidence>
<keyword evidence="7" id="KW-0067">ATP-binding</keyword>
<evidence type="ECO:0000256" key="4">
    <source>
        <dbReference type="ARBA" id="ARBA00022679"/>
    </source>
</evidence>
<dbReference type="Gene3D" id="1.10.287.130">
    <property type="match status" value="1"/>
</dbReference>
<dbReference type="InterPro" id="IPR005467">
    <property type="entry name" value="His_kinase_dom"/>
</dbReference>
<dbReference type="SMART" id="SM00387">
    <property type="entry name" value="HATPase_c"/>
    <property type="match status" value="1"/>
</dbReference>
<dbReference type="PANTHER" id="PTHR43065:SF49">
    <property type="entry name" value="HISTIDINE KINASE"/>
    <property type="match status" value="1"/>
</dbReference>
<dbReference type="PROSITE" id="PS50113">
    <property type="entry name" value="PAC"/>
    <property type="match status" value="2"/>
</dbReference>
<keyword evidence="4" id="KW-0808">Transferase</keyword>
<dbReference type="AlphaFoldDB" id="A0A516GZD4"/>
<gene>
    <name evidence="14" type="ORF">FNB15_06115</name>
</gene>
<protein>
    <recommendedName>
        <fullName evidence="2">histidine kinase</fullName>
        <ecNumber evidence="2">2.7.13.3</ecNumber>
    </recommendedName>
</protein>
<dbReference type="Pfam" id="PF00989">
    <property type="entry name" value="PAS"/>
    <property type="match status" value="1"/>
</dbReference>
<evidence type="ECO:0000256" key="3">
    <source>
        <dbReference type="ARBA" id="ARBA00022553"/>
    </source>
</evidence>
<dbReference type="Gene3D" id="3.30.565.10">
    <property type="entry name" value="Histidine kinase-like ATPase, C-terminal domain"/>
    <property type="match status" value="1"/>
</dbReference>
<feature type="modified residue" description="4-aspartylphosphate" evidence="9">
    <location>
        <position position="581"/>
    </location>
</feature>
<dbReference type="InterPro" id="IPR036097">
    <property type="entry name" value="HisK_dim/P_sf"/>
</dbReference>
<evidence type="ECO:0000313" key="15">
    <source>
        <dbReference type="Proteomes" id="UP000317496"/>
    </source>
</evidence>
<dbReference type="InterPro" id="IPR003594">
    <property type="entry name" value="HATPase_dom"/>
</dbReference>
<dbReference type="OrthoDB" id="9796100at2"/>
<dbReference type="SUPFAM" id="SSF52172">
    <property type="entry name" value="CheY-like"/>
    <property type="match status" value="1"/>
</dbReference>
<dbReference type="InterPro" id="IPR011006">
    <property type="entry name" value="CheY-like_superfamily"/>
</dbReference>
<dbReference type="SMART" id="SM00091">
    <property type="entry name" value="PAS"/>
    <property type="match status" value="2"/>
</dbReference>